<organism evidence="1 2">
    <name type="scientific">Trichomonas vaginalis (strain ATCC PRA-98 / G3)</name>
    <dbReference type="NCBI Taxonomy" id="412133"/>
    <lineage>
        <taxon>Eukaryota</taxon>
        <taxon>Metamonada</taxon>
        <taxon>Parabasalia</taxon>
        <taxon>Trichomonadida</taxon>
        <taxon>Trichomonadidae</taxon>
        <taxon>Trichomonas</taxon>
    </lineage>
</organism>
<gene>
    <name evidence="1" type="ORF">TVAG_153280</name>
</gene>
<dbReference type="InParanoid" id="A2FYY2"/>
<proteinExistence type="predicted"/>
<dbReference type="RefSeq" id="XP_001302813.1">
    <property type="nucleotide sequence ID" value="XM_001302812.1"/>
</dbReference>
<dbReference type="AlphaFoldDB" id="A2FYY2"/>
<reference evidence="1" key="2">
    <citation type="journal article" date="2007" name="Science">
        <title>Draft genome sequence of the sexually transmitted pathogen Trichomonas vaginalis.</title>
        <authorList>
            <person name="Carlton J.M."/>
            <person name="Hirt R.P."/>
            <person name="Silva J.C."/>
            <person name="Delcher A.L."/>
            <person name="Schatz M."/>
            <person name="Zhao Q."/>
            <person name="Wortman J.R."/>
            <person name="Bidwell S.L."/>
            <person name="Alsmark U.C.M."/>
            <person name="Besteiro S."/>
            <person name="Sicheritz-Ponten T."/>
            <person name="Noel C.J."/>
            <person name="Dacks J.B."/>
            <person name="Foster P.G."/>
            <person name="Simillion C."/>
            <person name="Van de Peer Y."/>
            <person name="Miranda-Saavedra D."/>
            <person name="Barton G.J."/>
            <person name="Westrop G.D."/>
            <person name="Mueller S."/>
            <person name="Dessi D."/>
            <person name="Fiori P.L."/>
            <person name="Ren Q."/>
            <person name="Paulsen I."/>
            <person name="Zhang H."/>
            <person name="Bastida-Corcuera F.D."/>
            <person name="Simoes-Barbosa A."/>
            <person name="Brown M.T."/>
            <person name="Hayes R.D."/>
            <person name="Mukherjee M."/>
            <person name="Okumura C.Y."/>
            <person name="Schneider R."/>
            <person name="Smith A.J."/>
            <person name="Vanacova S."/>
            <person name="Villalvazo M."/>
            <person name="Haas B.J."/>
            <person name="Pertea M."/>
            <person name="Feldblyum T.V."/>
            <person name="Utterback T.R."/>
            <person name="Shu C.L."/>
            <person name="Osoegawa K."/>
            <person name="de Jong P.J."/>
            <person name="Hrdy I."/>
            <person name="Horvathova L."/>
            <person name="Zubacova Z."/>
            <person name="Dolezal P."/>
            <person name="Malik S.B."/>
            <person name="Logsdon J.M. Jr."/>
            <person name="Henze K."/>
            <person name="Gupta A."/>
            <person name="Wang C.C."/>
            <person name="Dunne R.L."/>
            <person name="Upcroft J.A."/>
            <person name="Upcroft P."/>
            <person name="White O."/>
            <person name="Salzberg S.L."/>
            <person name="Tang P."/>
            <person name="Chiu C.-H."/>
            <person name="Lee Y.-S."/>
            <person name="Embley T.M."/>
            <person name="Coombs G.H."/>
            <person name="Mottram J.C."/>
            <person name="Tachezy J."/>
            <person name="Fraser-Liggett C.M."/>
            <person name="Johnson P.J."/>
        </authorList>
    </citation>
    <scope>NUCLEOTIDE SEQUENCE [LARGE SCALE GENOMIC DNA]</scope>
    <source>
        <strain evidence="1">G3</strain>
    </source>
</reference>
<keyword evidence="2" id="KW-1185">Reference proteome</keyword>
<dbReference type="EMBL" id="DS114157">
    <property type="protein sequence ID" value="EAX89883.1"/>
    <property type="molecule type" value="Genomic_DNA"/>
</dbReference>
<name>A2FYY2_TRIV3</name>
<dbReference type="Proteomes" id="UP000001542">
    <property type="component" value="Unassembled WGS sequence"/>
</dbReference>
<evidence type="ECO:0000313" key="2">
    <source>
        <dbReference type="Proteomes" id="UP000001542"/>
    </source>
</evidence>
<accession>A2FYY2</accession>
<dbReference type="KEGG" id="tva:4747559"/>
<sequence length="108" mass="12146">MTLVKWIMDNTSNDVCEECIKWSIYNYSTCFYFCEICRFPRASFPDLTESCLNAALEVGSGGVILSILCSTKSVNPPSEERLKKILSYALECQDEAILSRLKEMGVSP</sequence>
<reference evidence="1" key="1">
    <citation type="submission" date="2006-10" db="EMBL/GenBank/DDBJ databases">
        <authorList>
            <person name="Amadeo P."/>
            <person name="Zhao Q."/>
            <person name="Wortman J."/>
            <person name="Fraser-Liggett C."/>
            <person name="Carlton J."/>
        </authorList>
    </citation>
    <scope>NUCLEOTIDE SEQUENCE</scope>
    <source>
        <strain evidence="1">G3</strain>
    </source>
</reference>
<dbReference type="VEuPathDB" id="TrichDB:TVAGG3_0521160"/>
<evidence type="ECO:0000313" key="1">
    <source>
        <dbReference type="EMBL" id="EAX89883.1"/>
    </source>
</evidence>
<protein>
    <submittedName>
        <fullName evidence="1">Uncharacterized protein</fullName>
    </submittedName>
</protein>
<dbReference type="VEuPathDB" id="TrichDB:TVAG_153280"/>